<dbReference type="InterPro" id="IPR027417">
    <property type="entry name" value="P-loop_NTPase"/>
</dbReference>
<dbReference type="SUPFAM" id="SSF52540">
    <property type="entry name" value="P-loop containing nucleoside triphosphate hydrolases"/>
    <property type="match status" value="1"/>
</dbReference>
<accession>A0ABV3M1P4</accession>
<name>A0ABV3M1P4_9ACTN</name>
<comment type="caution">
    <text evidence="1">The sequence shown here is derived from an EMBL/GenBank/DDBJ whole genome shotgun (WGS) entry which is preliminary data.</text>
</comment>
<organism evidence="1 2">
    <name type="scientific">Streptomyces huasconensis</name>
    <dbReference type="NCBI Taxonomy" id="1854574"/>
    <lineage>
        <taxon>Bacteria</taxon>
        <taxon>Bacillati</taxon>
        <taxon>Actinomycetota</taxon>
        <taxon>Actinomycetes</taxon>
        <taxon>Kitasatosporales</taxon>
        <taxon>Streptomycetaceae</taxon>
        <taxon>Streptomyces</taxon>
    </lineage>
</organism>
<dbReference type="GO" id="GO:0005524">
    <property type="term" value="F:ATP binding"/>
    <property type="evidence" value="ECO:0007669"/>
    <property type="project" value="UniProtKB-KW"/>
</dbReference>
<keyword evidence="1" id="KW-0547">Nucleotide-binding</keyword>
<protein>
    <submittedName>
        <fullName evidence="1">ATP-binding protein</fullName>
    </submittedName>
</protein>
<reference evidence="1 2" key="1">
    <citation type="submission" date="2024-06" db="EMBL/GenBank/DDBJ databases">
        <title>The Natural Products Discovery Center: Release of the First 8490 Sequenced Strains for Exploring Actinobacteria Biosynthetic Diversity.</title>
        <authorList>
            <person name="Kalkreuter E."/>
            <person name="Kautsar S.A."/>
            <person name="Yang D."/>
            <person name="Bader C.D."/>
            <person name="Teijaro C.N."/>
            <person name="Fluegel L."/>
            <person name="Davis C.M."/>
            <person name="Simpson J.R."/>
            <person name="Lauterbach L."/>
            <person name="Steele A.D."/>
            <person name="Gui C."/>
            <person name="Meng S."/>
            <person name="Li G."/>
            <person name="Viehrig K."/>
            <person name="Ye F."/>
            <person name="Su P."/>
            <person name="Kiefer A.F."/>
            <person name="Nichols A."/>
            <person name="Cepeda A.J."/>
            <person name="Yan W."/>
            <person name="Fan B."/>
            <person name="Jiang Y."/>
            <person name="Adhikari A."/>
            <person name="Zheng C.-J."/>
            <person name="Schuster L."/>
            <person name="Cowan T.M."/>
            <person name="Smanski M.J."/>
            <person name="Chevrette M.G."/>
            <person name="De Carvalho L.P.S."/>
            <person name="Shen B."/>
        </authorList>
    </citation>
    <scope>NUCLEOTIDE SEQUENCE [LARGE SCALE GENOMIC DNA]</scope>
    <source>
        <strain evidence="1 2">NPDC047833</strain>
    </source>
</reference>
<evidence type="ECO:0000313" key="2">
    <source>
        <dbReference type="Proteomes" id="UP001553843"/>
    </source>
</evidence>
<proteinExistence type="predicted"/>
<keyword evidence="1" id="KW-0067">ATP-binding</keyword>
<sequence length="700" mass="76772">MDRAEDVPLYGRDPLLRALVPRLTGLKYDERARTAREFQRDLPVVLLTGRHGMGRSAVLRELAAHYRGRLPLAHIRIAPAGAFSTAGPRGSLPGGTDVDGHIVTDLVGVLAELARQLAPSYRRPFPVLLPGLFAVSSWDPADGAERDATCLRLARLLIACRLAEGSEQEVRQAWAAAVEARARAAAPAAPSAPEAPDGTGSRGASISRALHGEYAHRYRAGQERDWYRARFPQLPPGTDPLAVLGDWYHQGGDYRRAVERTLVAAFRHDVAGAYGRLQRWNREPWPLVLLDDVHLSAGRRFLDLLLEHRATPESPEREELVVVATRLGEPPGSGPGPLRRELPDLVRASGWERRGTAPSAGLLTVPLTPLSRDDVLPLLDAGSAGAPLHPYLASALHALTGGHPAATAMLCSAVRAATRTGRAVAPRDLLDLPAPDGRPVSEALLERLLPDRRQRDRLTLLSLARDSAAAEALAARLRLAGPEQLPANAVADYLEQQHWQRLTPPESPLVTDPLLQRLLVHEARRLSPGPDDSRGWQEIHRFLQNHHAQRGDGGEADALRHMLAAGGVETVVASLAEVFQSEQDERGAGHWLRCLRYAATAPTPPERDWRDDRLRIALGAHDGRYPHLDDTERCVNRLLHALWYLSEPHTEPDPDTCTAIEQELAYLSLRHPSWRVALGQAARRWPAAARDKRPLPVPGQ</sequence>
<dbReference type="Proteomes" id="UP001553843">
    <property type="component" value="Unassembled WGS sequence"/>
</dbReference>
<keyword evidence="2" id="KW-1185">Reference proteome</keyword>
<gene>
    <name evidence="1" type="ORF">AB0887_26415</name>
</gene>
<evidence type="ECO:0000313" key="1">
    <source>
        <dbReference type="EMBL" id="MEW2365470.1"/>
    </source>
</evidence>
<dbReference type="EMBL" id="JBEYRS010000012">
    <property type="protein sequence ID" value="MEW2365470.1"/>
    <property type="molecule type" value="Genomic_DNA"/>
</dbReference>
<dbReference type="RefSeq" id="WP_359780588.1">
    <property type="nucleotide sequence ID" value="NZ_JBEYRR010000008.1"/>
</dbReference>